<evidence type="ECO:0000256" key="1">
    <source>
        <dbReference type="SAM" id="Phobius"/>
    </source>
</evidence>
<dbReference type="InterPro" id="IPR007029">
    <property type="entry name" value="YHS_dom"/>
</dbReference>
<dbReference type="InterPro" id="IPR011017">
    <property type="entry name" value="TRASH_dom"/>
</dbReference>
<organism evidence="3 4">
    <name type="scientific">Candidatus Desulfobia pelagia</name>
    <dbReference type="NCBI Taxonomy" id="2841692"/>
    <lineage>
        <taxon>Bacteria</taxon>
        <taxon>Pseudomonadati</taxon>
        <taxon>Thermodesulfobacteriota</taxon>
        <taxon>Desulfobulbia</taxon>
        <taxon>Desulfobulbales</taxon>
        <taxon>Desulfobulbaceae</taxon>
        <taxon>Candidatus Desulfobia</taxon>
    </lineage>
</organism>
<proteinExistence type="predicted"/>
<dbReference type="Pfam" id="PF04945">
    <property type="entry name" value="YHS"/>
    <property type="match status" value="1"/>
</dbReference>
<comment type="caution">
    <text evidence="3">The sequence shown here is derived from an EMBL/GenBank/DDBJ whole genome shotgun (WGS) entry which is preliminary data.</text>
</comment>
<evidence type="ECO:0000259" key="2">
    <source>
        <dbReference type="SMART" id="SM00746"/>
    </source>
</evidence>
<dbReference type="AlphaFoldDB" id="A0A8J6NG52"/>
<gene>
    <name evidence="3" type="ORF">H8E41_09115</name>
</gene>
<accession>A0A8J6NG52</accession>
<feature type="transmembrane region" description="Helical" evidence="1">
    <location>
        <begin position="6"/>
        <end position="21"/>
    </location>
</feature>
<dbReference type="SMART" id="SM00746">
    <property type="entry name" value="TRASH"/>
    <property type="match status" value="1"/>
</dbReference>
<dbReference type="EMBL" id="JACNJZ010000126">
    <property type="protein sequence ID" value="MBC8318054.1"/>
    <property type="molecule type" value="Genomic_DNA"/>
</dbReference>
<dbReference type="Gene3D" id="1.10.620.20">
    <property type="entry name" value="Ribonucleotide Reductase, subunit A"/>
    <property type="match status" value="1"/>
</dbReference>
<keyword evidence="1" id="KW-1133">Transmembrane helix</keyword>
<feature type="domain" description="TRASH" evidence="2">
    <location>
        <begin position="48"/>
        <end position="85"/>
    </location>
</feature>
<keyword evidence="1" id="KW-0472">Membrane</keyword>
<dbReference type="InterPro" id="IPR012348">
    <property type="entry name" value="RNR-like"/>
</dbReference>
<evidence type="ECO:0000313" key="3">
    <source>
        <dbReference type="EMBL" id="MBC8318054.1"/>
    </source>
</evidence>
<evidence type="ECO:0000313" key="4">
    <source>
        <dbReference type="Proteomes" id="UP000614424"/>
    </source>
</evidence>
<dbReference type="Proteomes" id="UP000614424">
    <property type="component" value="Unassembled WGS sequence"/>
</dbReference>
<reference evidence="3 4" key="1">
    <citation type="submission" date="2020-08" db="EMBL/GenBank/DDBJ databases">
        <title>Bridging the membrane lipid divide: bacteria of the FCB group superphylum have the potential to synthesize archaeal ether lipids.</title>
        <authorList>
            <person name="Villanueva L."/>
            <person name="Von Meijenfeldt F.A.B."/>
            <person name="Westbye A.B."/>
            <person name="Yadav S."/>
            <person name="Hopmans E.C."/>
            <person name="Dutilh B.E."/>
            <person name="Sinninghe Damste J.S."/>
        </authorList>
    </citation>
    <scope>NUCLEOTIDE SEQUENCE [LARGE SCALE GENOMIC DNA]</scope>
    <source>
        <strain evidence="3">NIOZ-UU47</strain>
    </source>
</reference>
<name>A0A8J6NG52_9BACT</name>
<keyword evidence="1" id="KW-0812">Transmembrane</keyword>
<protein>
    <submittedName>
        <fullName evidence="3">YHS domain-containing protein</fullName>
    </submittedName>
</protein>
<sequence>MTPVRIIILAALFYILYRLLFGSRKRKQAVDSESGEQKSVAQDILVEDPVCHTYVPKQQAVKTKKDGETYYFCSEKCCQTFLEEQGEKR</sequence>
<dbReference type="GO" id="GO:0016491">
    <property type="term" value="F:oxidoreductase activity"/>
    <property type="evidence" value="ECO:0007669"/>
    <property type="project" value="InterPro"/>
</dbReference>